<dbReference type="RefSeq" id="WP_120783889.1">
    <property type="nucleotide sequence ID" value="NZ_CP032626.1"/>
</dbReference>
<dbReference type="PANTHER" id="PTHR43738:SF1">
    <property type="entry name" value="HEMIN TRANSPORT SYSTEM PERMEASE PROTEIN HRTB-RELATED"/>
    <property type="match status" value="1"/>
</dbReference>
<evidence type="ECO:0000313" key="14">
    <source>
        <dbReference type="Proteomes" id="UP000272003"/>
    </source>
</evidence>
<dbReference type="GO" id="GO:0005886">
    <property type="term" value="C:plasma membrane"/>
    <property type="evidence" value="ECO:0007669"/>
    <property type="project" value="UniProtKB-SubCell"/>
</dbReference>
<feature type="domain" description="ABC3 transporter permease C-terminal" evidence="12">
    <location>
        <begin position="237"/>
        <end position="348"/>
    </location>
</feature>
<dbReference type="Proteomes" id="UP000272003">
    <property type="component" value="Chromosome"/>
</dbReference>
<evidence type="ECO:0000259" key="12">
    <source>
        <dbReference type="Pfam" id="PF02687"/>
    </source>
</evidence>
<evidence type="ECO:0000256" key="11">
    <source>
        <dbReference type="SAM" id="Phobius"/>
    </source>
</evidence>
<gene>
    <name evidence="13" type="ORF">D7I45_00735</name>
</gene>
<dbReference type="AlphaFoldDB" id="A0A387ASC1"/>
<name>A0A387ASC1_9LACO</name>
<evidence type="ECO:0000313" key="13">
    <source>
        <dbReference type="EMBL" id="AYF92115.1"/>
    </source>
</evidence>
<keyword evidence="14" id="KW-1185">Reference proteome</keyword>
<evidence type="ECO:0000256" key="5">
    <source>
        <dbReference type="ARBA" id="ARBA00022448"/>
    </source>
</evidence>
<feature type="transmembrane region" description="Helical" evidence="11">
    <location>
        <begin position="235"/>
        <end position="257"/>
    </location>
</feature>
<keyword evidence="9 11" id="KW-0472">Membrane</keyword>
<accession>A0A387ASC1</accession>
<dbReference type="KEGG" id="abom:D7I45_00735"/>
<dbReference type="OrthoDB" id="384327at2"/>
<comment type="function">
    <text evidence="10">Part of the ABC transporter complex hrt involved in hemin import. Responsible for the translocation of the substrate across the membrane.</text>
</comment>
<comment type="subcellular location">
    <subcellularLocation>
        <location evidence="1">Cell membrane</location>
        <topology evidence="1">Multi-pass membrane protein</topology>
    </subcellularLocation>
</comment>
<protein>
    <recommendedName>
        <fullName evidence="4">Putative hemin transport system permease protein HrtB</fullName>
    </recommendedName>
</protein>
<evidence type="ECO:0000256" key="7">
    <source>
        <dbReference type="ARBA" id="ARBA00022692"/>
    </source>
</evidence>
<evidence type="ECO:0000256" key="8">
    <source>
        <dbReference type="ARBA" id="ARBA00022989"/>
    </source>
</evidence>
<dbReference type="PANTHER" id="PTHR43738">
    <property type="entry name" value="ABC TRANSPORTER, MEMBRANE PROTEIN"/>
    <property type="match status" value="1"/>
</dbReference>
<organism evidence="13 14">
    <name type="scientific">Apilactobacillus bombintestini</name>
    <dbReference type="NCBI Taxonomy" id="2419772"/>
    <lineage>
        <taxon>Bacteria</taxon>
        <taxon>Bacillati</taxon>
        <taxon>Bacillota</taxon>
        <taxon>Bacilli</taxon>
        <taxon>Lactobacillales</taxon>
        <taxon>Lactobacillaceae</taxon>
        <taxon>Apilactobacillus</taxon>
    </lineage>
</organism>
<keyword evidence="5" id="KW-0813">Transport</keyword>
<evidence type="ECO:0000256" key="2">
    <source>
        <dbReference type="ARBA" id="ARBA00008697"/>
    </source>
</evidence>
<feature type="transmembrane region" description="Helical" evidence="11">
    <location>
        <begin position="318"/>
        <end position="338"/>
    </location>
</feature>
<comment type="similarity">
    <text evidence="2">Belongs to the ABC-4 integral membrane protein family. HrtB subfamily.</text>
</comment>
<keyword evidence="6" id="KW-1003">Cell membrane</keyword>
<keyword evidence="7 11" id="KW-0812">Transmembrane</keyword>
<proteinExistence type="inferred from homology"/>
<feature type="transmembrane region" description="Helical" evidence="11">
    <location>
        <begin position="278"/>
        <end position="306"/>
    </location>
</feature>
<evidence type="ECO:0000256" key="9">
    <source>
        <dbReference type="ARBA" id="ARBA00023136"/>
    </source>
</evidence>
<keyword evidence="8 11" id="KW-1133">Transmembrane helix</keyword>
<dbReference type="InterPro" id="IPR051125">
    <property type="entry name" value="ABC-4/HrtB_transporter"/>
</dbReference>
<comment type="subunit">
    <text evidence="3">The complex is composed of two ATP-binding proteins (HrtA), two transmembrane proteins (HrtB) and a solute-binding protein.</text>
</comment>
<evidence type="ECO:0000256" key="3">
    <source>
        <dbReference type="ARBA" id="ARBA00011131"/>
    </source>
</evidence>
<sequence length="355" mass="38899">MFLSIQEMKKNKLRYGLVALVIVMIAYLIFILTALAFGLSNASKQAVDTWHADKIVLNADANGSLDQSNIEGSQAHAYTNKSRADIVQMAGNVQTTKQQNKVTAQIMGLQKGQFIYKDLHIQKGHIFKNDRQVVVDQSLLQNNGYHLGQWIKFSRTGKTYQIVGTIKNTTLNVAPVVYGTVSAIREAKFGDKNNNNVSALVYKKAPHQKVSGTEVFNINDFIQNIPGYSAQNSTFSFMIVFLLLITLVIIAIFLFVLTMQKIPYFAVMKIQGISNSYLAFNIISTAVILTVAGIVVSGILTALTAMSMPAAVPMTFDIRLMSLVVALLILMSVIGAIIPMRTVSKIDPAIAMGGK</sequence>
<feature type="transmembrane region" description="Helical" evidence="11">
    <location>
        <begin position="15"/>
        <end position="39"/>
    </location>
</feature>
<evidence type="ECO:0000256" key="4">
    <source>
        <dbReference type="ARBA" id="ARBA00016962"/>
    </source>
</evidence>
<evidence type="ECO:0000256" key="10">
    <source>
        <dbReference type="ARBA" id="ARBA00024973"/>
    </source>
</evidence>
<dbReference type="InterPro" id="IPR003838">
    <property type="entry name" value="ABC3_permease_C"/>
</dbReference>
<reference evidence="13 14" key="1">
    <citation type="submission" date="2018-09" db="EMBL/GenBank/DDBJ databases">
        <title>Genome sequencing of strain BHWM-4.</title>
        <authorList>
            <person name="Heo J."/>
            <person name="Kim S.-J."/>
            <person name="Kwon S.-W."/>
        </authorList>
    </citation>
    <scope>NUCLEOTIDE SEQUENCE [LARGE SCALE GENOMIC DNA]</scope>
    <source>
        <strain evidence="13 14">BHWM-4</strain>
    </source>
</reference>
<evidence type="ECO:0000256" key="1">
    <source>
        <dbReference type="ARBA" id="ARBA00004651"/>
    </source>
</evidence>
<dbReference type="Pfam" id="PF02687">
    <property type="entry name" value="FtsX"/>
    <property type="match status" value="1"/>
</dbReference>
<evidence type="ECO:0000256" key="6">
    <source>
        <dbReference type="ARBA" id="ARBA00022475"/>
    </source>
</evidence>
<dbReference type="EMBL" id="CP032626">
    <property type="protein sequence ID" value="AYF92115.1"/>
    <property type="molecule type" value="Genomic_DNA"/>
</dbReference>